<dbReference type="RefSeq" id="YP_009004225.1">
    <property type="nucleotide sequence ID" value="NC_023549.1"/>
</dbReference>
<dbReference type="Proteomes" id="UP000017651">
    <property type="component" value="Segment"/>
</dbReference>
<accession>U5PX15</accession>
<keyword evidence="2" id="KW-1185">Reference proteome</keyword>
<evidence type="ECO:0000313" key="1">
    <source>
        <dbReference type="EMBL" id="AGY47122.1"/>
    </source>
</evidence>
<dbReference type="GeneID" id="18506533"/>
<dbReference type="KEGG" id="vg:18506533"/>
<dbReference type="EMBL" id="KF669650">
    <property type="protein sequence ID" value="AGY47122.1"/>
    <property type="molecule type" value="Genomic_DNA"/>
</dbReference>
<gene>
    <name evidence="1" type="ORF">CN1A_13</name>
</gene>
<evidence type="ECO:0000313" key="2">
    <source>
        <dbReference type="Proteomes" id="UP000017651"/>
    </source>
</evidence>
<reference evidence="1 2" key="1">
    <citation type="journal article" date="2013" name="Genome Announc.">
        <title>Complete Genome of Clavibacter michiganensis subsp. sepedonicusis Siphophage CN1A.</title>
        <authorList>
            <person name="Kongari R.R."/>
            <person name="Yao G.W."/>
            <person name="Chamakura K.R."/>
            <person name="Kuty Everett G.F."/>
        </authorList>
    </citation>
    <scope>NUCLEOTIDE SEQUENCE [LARGE SCALE GENOMIC DNA]</scope>
</reference>
<organism evidence="1 2">
    <name type="scientific">Clavibacter phage CN1A</name>
    <dbReference type="NCBI Taxonomy" id="1406793"/>
    <lineage>
        <taxon>Viruses</taxon>
        <taxon>Duplodnaviria</taxon>
        <taxon>Heunggongvirae</taxon>
        <taxon>Uroviricota</taxon>
        <taxon>Caudoviricetes</taxon>
        <taxon>Cinunavirus</taxon>
        <taxon>Cinunavirus CN1A</taxon>
    </lineage>
</organism>
<name>U5PX15_9CAUD</name>
<proteinExistence type="predicted"/>
<sequence length="91" mass="10535">MSAVDQAIEFELIREPVATRRDSEGAWKTDKVRLAHLVARDKANPPQYDNMRGKSYQDVSNYASRMNKIQLDRGMMDYMFAPETVPIRRGE</sequence>
<protein>
    <submittedName>
        <fullName evidence="1">Uncharacterized protein</fullName>
    </submittedName>
</protein>